<accession>A0A699I538</accession>
<organism evidence="2">
    <name type="scientific">Tanacetum cinerariifolium</name>
    <name type="common">Dalmatian daisy</name>
    <name type="synonym">Chrysanthemum cinerariifolium</name>
    <dbReference type="NCBI Taxonomy" id="118510"/>
    <lineage>
        <taxon>Eukaryota</taxon>
        <taxon>Viridiplantae</taxon>
        <taxon>Streptophyta</taxon>
        <taxon>Embryophyta</taxon>
        <taxon>Tracheophyta</taxon>
        <taxon>Spermatophyta</taxon>
        <taxon>Magnoliopsida</taxon>
        <taxon>eudicotyledons</taxon>
        <taxon>Gunneridae</taxon>
        <taxon>Pentapetalae</taxon>
        <taxon>asterids</taxon>
        <taxon>campanulids</taxon>
        <taxon>Asterales</taxon>
        <taxon>Asteraceae</taxon>
        <taxon>Asteroideae</taxon>
        <taxon>Anthemideae</taxon>
        <taxon>Anthemidinae</taxon>
        <taxon>Tanacetum</taxon>
    </lineage>
</organism>
<reference evidence="2" key="1">
    <citation type="journal article" date="2019" name="Sci. Rep.">
        <title>Draft genome of Tanacetum cinerariifolium, the natural source of mosquito coil.</title>
        <authorList>
            <person name="Yamashiro T."/>
            <person name="Shiraishi A."/>
            <person name="Satake H."/>
            <person name="Nakayama K."/>
        </authorList>
    </citation>
    <scope>NUCLEOTIDE SEQUENCE</scope>
</reference>
<gene>
    <name evidence="2" type="ORF">Tci_501455</name>
</gene>
<proteinExistence type="predicted"/>
<protein>
    <submittedName>
        <fullName evidence="2">Uncharacterized protein</fullName>
    </submittedName>
</protein>
<evidence type="ECO:0000313" key="2">
    <source>
        <dbReference type="EMBL" id="GEZ29482.1"/>
    </source>
</evidence>
<feature type="compositionally biased region" description="Basic and acidic residues" evidence="1">
    <location>
        <begin position="327"/>
        <end position="339"/>
    </location>
</feature>
<dbReference type="EMBL" id="BKCJ010262121">
    <property type="protein sequence ID" value="GEZ29482.1"/>
    <property type="molecule type" value="Genomic_DNA"/>
</dbReference>
<sequence>MPPLADLSFAGLDDYVYRPTANKACSSISKGEPSVIKTSNISVEMPKIDSVRTSGVIIKDWFSDDEDTLVDTQVDSQTTVKPSFKKIKFTKARNESVQSNKQVEKPKMVTQNSKAERKYWNGNLTQKPRISKETVNNVRINGVNTDGQTLVSTVEGNGVTAIKTSTEQFWQTAALSTIKDGVMAITATIDINVMVLIIGASIRRHLKLGDSEGLSTLPTEEIFQQLAHMGPKKTDWEQVNSNIATAIICLARDKGKAVMQESEPTKKNKKRIQVQMSINEELAQKLHKEELARFNAEQEAIDIARKEKVVAEEVKRSKRTVQKVKRQSIEEEKGKKSNDSSKLIRKKTLARKRAGGNDSQERVKKQKLEDDTEKKELKLIWIYEMLDDFDRQDVMDLYRLVEERYTTTSLEGYDLMLWGDLMTLFELDEENELWKNQHEYNLISWRLCDSSGIHFFMDNGIAIHTLIEKKYPLG</sequence>
<dbReference type="AlphaFoldDB" id="A0A699I538"/>
<feature type="compositionally biased region" description="Basic and acidic residues" evidence="1">
    <location>
        <begin position="359"/>
        <end position="368"/>
    </location>
</feature>
<name>A0A699I538_TANCI</name>
<evidence type="ECO:0000256" key="1">
    <source>
        <dbReference type="SAM" id="MobiDB-lite"/>
    </source>
</evidence>
<feature type="region of interest" description="Disordered" evidence="1">
    <location>
        <begin position="321"/>
        <end position="368"/>
    </location>
</feature>
<comment type="caution">
    <text evidence="2">The sequence shown here is derived from an EMBL/GenBank/DDBJ whole genome shotgun (WGS) entry which is preliminary data.</text>
</comment>
<feature type="compositionally biased region" description="Basic residues" evidence="1">
    <location>
        <begin position="343"/>
        <end position="354"/>
    </location>
</feature>